<feature type="domain" description="VTT" evidence="8">
    <location>
        <begin position="37"/>
        <end position="161"/>
    </location>
</feature>
<dbReference type="InterPro" id="IPR032818">
    <property type="entry name" value="DedA-like"/>
</dbReference>
<dbReference type="PANTHER" id="PTHR30353">
    <property type="entry name" value="INNER MEMBRANE PROTEIN DEDA-RELATED"/>
    <property type="match status" value="1"/>
</dbReference>
<evidence type="ECO:0000256" key="5">
    <source>
        <dbReference type="ARBA" id="ARBA00022989"/>
    </source>
</evidence>
<dbReference type="Proteomes" id="UP000323505">
    <property type="component" value="Unassembled WGS sequence"/>
</dbReference>
<evidence type="ECO:0000256" key="7">
    <source>
        <dbReference type="RuleBase" id="RU367016"/>
    </source>
</evidence>
<keyword evidence="6 7" id="KW-0472">Membrane</keyword>
<comment type="similarity">
    <text evidence="2 7">Belongs to the DedA family.</text>
</comment>
<evidence type="ECO:0000256" key="1">
    <source>
        <dbReference type="ARBA" id="ARBA00004651"/>
    </source>
</evidence>
<dbReference type="EMBL" id="VSRQ01000009">
    <property type="protein sequence ID" value="TYK44003.1"/>
    <property type="molecule type" value="Genomic_DNA"/>
</dbReference>
<comment type="caution">
    <text evidence="9">The sequence shown here is derived from an EMBL/GenBank/DDBJ whole genome shotgun (WGS) entry which is preliminary data.</text>
</comment>
<evidence type="ECO:0000256" key="4">
    <source>
        <dbReference type="ARBA" id="ARBA00022692"/>
    </source>
</evidence>
<sequence length="201" mass="21326">MFQSVVSWVSGLSGPVIYAVVAGLVFCEDALFFGFVLPGETAVVLGGALAAQHKVSVVPLAAIVVLAAIAGDFVGYQIGRHAGQPILETRPLRRHHDRVDAARDLIRRRGGVAVFVGRFVAFFRAIMPALAGVSAMPSRVFLLYNAAGGLVWGVSFTLLGYFAGHAYARIEHVAGRISAIVIAAVVVLAVVIWRLRGHPQS</sequence>
<comment type="subcellular location">
    <subcellularLocation>
        <location evidence="1 7">Cell membrane</location>
        <topology evidence="1 7">Multi-pass membrane protein</topology>
    </subcellularLocation>
</comment>
<gene>
    <name evidence="9" type="ORF">FXF68_35360</name>
</gene>
<evidence type="ECO:0000259" key="8">
    <source>
        <dbReference type="Pfam" id="PF09335"/>
    </source>
</evidence>
<feature type="transmembrane region" description="Helical" evidence="7">
    <location>
        <begin position="31"/>
        <end position="51"/>
    </location>
</feature>
<keyword evidence="10" id="KW-1185">Reference proteome</keyword>
<feature type="transmembrane region" description="Helical" evidence="7">
    <location>
        <begin position="6"/>
        <end position="26"/>
    </location>
</feature>
<dbReference type="GO" id="GO:0005886">
    <property type="term" value="C:plasma membrane"/>
    <property type="evidence" value="ECO:0007669"/>
    <property type="project" value="UniProtKB-SubCell"/>
</dbReference>
<feature type="transmembrane region" description="Helical" evidence="7">
    <location>
        <begin position="173"/>
        <end position="195"/>
    </location>
</feature>
<evidence type="ECO:0000313" key="9">
    <source>
        <dbReference type="EMBL" id="TYK44003.1"/>
    </source>
</evidence>
<dbReference type="PANTHER" id="PTHR30353:SF15">
    <property type="entry name" value="INNER MEMBRANE PROTEIN YABI"/>
    <property type="match status" value="1"/>
</dbReference>
<keyword evidence="3 7" id="KW-1003">Cell membrane</keyword>
<proteinExistence type="inferred from homology"/>
<feature type="transmembrane region" description="Helical" evidence="7">
    <location>
        <begin position="57"/>
        <end position="76"/>
    </location>
</feature>
<feature type="transmembrane region" description="Helical" evidence="7">
    <location>
        <begin position="112"/>
        <end position="135"/>
    </location>
</feature>
<evidence type="ECO:0000256" key="3">
    <source>
        <dbReference type="ARBA" id="ARBA00022475"/>
    </source>
</evidence>
<protein>
    <submittedName>
        <fullName evidence="9">DedA family protein</fullName>
    </submittedName>
</protein>
<evidence type="ECO:0000256" key="2">
    <source>
        <dbReference type="ARBA" id="ARBA00010792"/>
    </source>
</evidence>
<keyword evidence="5 7" id="KW-1133">Transmembrane helix</keyword>
<dbReference type="Pfam" id="PF09335">
    <property type="entry name" value="VTT_dom"/>
    <property type="match status" value="1"/>
</dbReference>
<dbReference type="InterPro" id="IPR032816">
    <property type="entry name" value="VTT_dom"/>
</dbReference>
<keyword evidence="4 7" id="KW-0812">Transmembrane</keyword>
<name>A0A5D3F741_9ACTN</name>
<accession>A0A5D3F741</accession>
<reference evidence="9 10" key="1">
    <citation type="submission" date="2019-08" db="EMBL/GenBank/DDBJ databases">
        <title>Actinomadura sp. nov. CYP1-5 isolated from mountain soil.</title>
        <authorList>
            <person name="Songsumanus A."/>
            <person name="Kuncharoen N."/>
            <person name="Kudo T."/>
            <person name="Yuki M."/>
            <person name="Igarashi Y."/>
            <person name="Tanasupawat S."/>
        </authorList>
    </citation>
    <scope>NUCLEOTIDE SEQUENCE [LARGE SCALE GENOMIC DNA]</scope>
    <source>
        <strain evidence="9 10">CYP1-5</strain>
    </source>
</reference>
<evidence type="ECO:0000313" key="10">
    <source>
        <dbReference type="Proteomes" id="UP000323505"/>
    </source>
</evidence>
<evidence type="ECO:0000256" key="6">
    <source>
        <dbReference type="ARBA" id="ARBA00023136"/>
    </source>
</evidence>
<dbReference type="AlphaFoldDB" id="A0A5D3F741"/>
<feature type="transmembrane region" description="Helical" evidence="7">
    <location>
        <begin position="141"/>
        <end position="161"/>
    </location>
</feature>
<dbReference type="RefSeq" id="WP_148767151.1">
    <property type="nucleotide sequence ID" value="NZ_VSRQ01000009.1"/>
</dbReference>
<organism evidence="9 10">
    <name type="scientific">Actinomadura decatromicini</name>
    <dbReference type="NCBI Taxonomy" id="2604572"/>
    <lineage>
        <taxon>Bacteria</taxon>
        <taxon>Bacillati</taxon>
        <taxon>Actinomycetota</taxon>
        <taxon>Actinomycetes</taxon>
        <taxon>Streptosporangiales</taxon>
        <taxon>Thermomonosporaceae</taxon>
        <taxon>Actinomadura</taxon>
    </lineage>
</organism>